<dbReference type="KEGG" id="reo:HUE58_05605"/>
<sequence length="138" mass="16023">MKKVNWLLFFLLITPNVSLAFWNGNNWASNYNNQINNPYWRVPSSVMNYYNTAKNPSVWLNDTKPRAQNRVKPSNWLIKTDFSSTLKENKALRPNFTIDNDVGQYRRNFFGVRGVTHNKQGRTLSPAAVSTLRVINTQ</sequence>
<accession>A0A6N0HQB7</accession>
<feature type="chain" id="PRO_5027091795" evidence="1">
    <location>
        <begin position="21"/>
        <end position="138"/>
    </location>
</feature>
<dbReference type="AlphaFoldDB" id="A0A6N0HQB7"/>
<dbReference type="RefSeq" id="WP_174606015.1">
    <property type="nucleotide sequence ID" value="NZ_CP054490.1"/>
</dbReference>
<keyword evidence="3" id="KW-1185">Reference proteome</keyword>
<gene>
    <name evidence="2" type="ORF">HUE58_05605</name>
</gene>
<reference evidence="2 3" key="1">
    <citation type="submission" date="2020-05" db="EMBL/GenBank/DDBJ databases">
        <title>Horizontal transmission and recombination maintain forever young bacterial symbiont genomes.</title>
        <authorList>
            <person name="Russell S.L."/>
            <person name="Pepper-Tunick E."/>
            <person name="Svedberg J."/>
            <person name="Byrne A."/>
            <person name="Ruelas Castillo J."/>
            <person name="Vollmers C."/>
            <person name="Beinart R.A."/>
            <person name="Corbett-Detig R."/>
        </authorList>
    </citation>
    <scope>NUCLEOTIDE SEQUENCE [LARGE SCALE GENOMIC DNA]</scope>
    <source>
        <strain evidence="2">JDF_Ridge</strain>
    </source>
</reference>
<dbReference type="Proteomes" id="UP000509429">
    <property type="component" value="Chromosome"/>
</dbReference>
<keyword evidence="1" id="KW-0732">Signal</keyword>
<protein>
    <submittedName>
        <fullName evidence="2">Uncharacterized protein</fullName>
    </submittedName>
</protein>
<evidence type="ECO:0000256" key="1">
    <source>
        <dbReference type="SAM" id="SignalP"/>
    </source>
</evidence>
<proteinExistence type="predicted"/>
<organism evidence="2 3">
    <name type="scientific">Candidatus Ruthia endofausta</name>
    <dbReference type="NCBI Taxonomy" id="2738852"/>
    <lineage>
        <taxon>Bacteria</taxon>
        <taxon>Pseudomonadati</taxon>
        <taxon>Pseudomonadota</taxon>
        <taxon>Gammaproteobacteria</taxon>
        <taxon>Candidatus Pseudothioglobaceae</taxon>
        <taxon>Candidatus Ruthturnera</taxon>
    </lineage>
</organism>
<feature type="signal peptide" evidence="1">
    <location>
        <begin position="1"/>
        <end position="20"/>
    </location>
</feature>
<evidence type="ECO:0000313" key="2">
    <source>
        <dbReference type="EMBL" id="QKQ24579.1"/>
    </source>
</evidence>
<name>A0A6N0HQB7_9GAMM</name>
<dbReference type="EMBL" id="CP054490">
    <property type="protein sequence ID" value="QKQ24579.1"/>
    <property type="molecule type" value="Genomic_DNA"/>
</dbReference>
<evidence type="ECO:0000313" key="3">
    <source>
        <dbReference type="Proteomes" id="UP000509429"/>
    </source>
</evidence>